<feature type="domain" description="Cadherin" evidence="8">
    <location>
        <begin position="754"/>
        <end position="848"/>
    </location>
</feature>
<feature type="domain" description="Cadherin" evidence="8">
    <location>
        <begin position="637"/>
        <end position="742"/>
    </location>
</feature>
<dbReference type="InterPro" id="IPR036709">
    <property type="entry name" value="Autotransporte_beta_dom_sf"/>
</dbReference>
<evidence type="ECO:0000259" key="8">
    <source>
        <dbReference type="PROSITE" id="PS50268"/>
    </source>
</evidence>
<dbReference type="GO" id="GO:0016342">
    <property type="term" value="C:catenin complex"/>
    <property type="evidence" value="ECO:0007669"/>
    <property type="project" value="TreeGrafter"/>
</dbReference>
<feature type="domain" description="Cadherin" evidence="8">
    <location>
        <begin position="11"/>
        <end position="46"/>
    </location>
</feature>
<dbReference type="SMART" id="SM00112">
    <property type="entry name" value="CA"/>
    <property type="match status" value="5"/>
</dbReference>
<feature type="domain" description="Cadherin" evidence="8">
    <location>
        <begin position="127"/>
        <end position="268"/>
    </location>
</feature>
<dbReference type="SUPFAM" id="SSF49313">
    <property type="entry name" value="Cadherin-like"/>
    <property type="match status" value="5"/>
</dbReference>
<evidence type="ECO:0000313" key="10">
    <source>
        <dbReference type="Proteomes" id="UP000581447"/>
    </source>
</evidence>
<dbReference type="GO" id="GO:0016477">
    <property type="term" value="P:cell migration"/>
    <property type="evidence" value="ECO:0007669"/>
    <property type="project" value="TreeGrafter"/>
</dbReference>
<dbReference type="CDD" id="cd11304">
    <property type="entry name" value="Cadherin_repeat"/>
    <property type="match status" value="5"/>
</dbReference>
<dbReference type="GO" id="GO:0005509">
    <property type="term" value="F:calcium ion binding"/>
    <property type="evidence" value="ECO:0007669"/>
    <property type="project" value="InterPro"/>
</dbReference>
<dbReference type="PANTHER" id="PTHR24027">
    <property type="entry name" value="CADHERIN-23"/>
    <property type="match status" value="1"/>
</dbReference>
<dbReference type="Pfam" id="PF17210">
    <property type="entry name" value="SdrD_B"/>
    <property type="match status" value="1"/>
</dbReference>
<sequence length="1211" mass="125565">MPTDGTTSGSNTYIVQVKALDAAGNFSLQTITVTVLDVNEATAPVFTNTNATGANSARAYSFNYAENRASGATLGTVSATGTGTLTYSITAGNTPNNWFAIDATTGVITLTQAGSTSLANDFETQVNVQTLTVQVSDGTRTTTIEVALNETDLDDTAPLITGPSGNAGDATAAISVNENQTAVTTPTANEAVTWSLVGGEDQAKFAIDLTTGALTFVAAPDYEVPTDGTTSGSNTYIVQVKALDAAGNFSLQTITVTVLNLDDTGPVFTSTNATDGSNNPSYSFTYDENRASGATLGTVSAIGTGTLRYSITSGNSSGWFVIDATSGAITLTQAGSTSQANDFETQANVQTLTVQVSDGTRTTTIEVKLNERNVDDVALTSISGTVTRANRSTGGGAGVGIGGRTVTLIGSNNNVLATTTTASNGSYRFDGVVPGTYSVQFTNGLATSATGSVSGSTVSNISVAAGATVAQVNAVLIDPSGVVYDSVRRRPISNAQVSLYFGGTKVSNSWLDLTIGGANDQQTGADGRYSFILASTAASGTYQIRVAGPAGYTNTESTLIRSSGTVSPSLGGGLDNVQSQATAPTGTQATTYYLQFNFTIGTDAASTSNGIGNNHIPLDPAAAPLAFTGTNATDAGNRPSYNFNYNEGRSQDATLGTVAASGGYSANRTFSITGGNTNGWFAVGAGNGAVTLTASGAASVANDFEALANVHDLVVQVSDGFGTVSVEVKLSEVNVDDSAPLITGPTGGSGATESAITIDEGRTQITTMTANEVVTWSIDSGPDAAKVRIDATSGAIVFVAAPDFENPTDSDRNNTYVVRIKAVDAAGNISFQTLTVTITNVDEIARKLGQIGDKLRGSLRNYAAHGLSDMLAFNESLMAGNDAFCSDRKGQKDISGSARANQNGANLDVKYAQRLSDCSRPHQLFADAGLSSSRMDGKWSSRVFGALRFETKFNDDITLGLAALVSRSSDKLTGFESSSISDKSLQVNAYGRYNVSDTLRTGAFIGYGNTWYDFALTETDGFDLDGSMTGKRKVYGWMLSGDFNLGDTVVTTDAIISHAREMIGSATLAARYLGEDRSGIAFAVGAVDVTRISVPVTAPITLSGSADYGAWSRLLLSPGLLCEDHDVQSSGLRCGYQLGAKLVANDGDRARFYADYNWESVAGMRRSLIAVGYAYRLGNKNNLELAVEANRGLNAMTRQDNRAMLSIRLAQ</sequence>
<evidence type="ECO:0000256" key="4">
    <source>
        <dbReference type="ARBA" id="ARBA00022729"/>
    </source>
</evidence>
<keyword evidence="4" id="KW-0732">Signal</keyword>
<gene>
    <name evidence="9" type="ORF">GGR91_000005</name>
</gene>
<evidence type="ECO:0000256" key="5">
    <source>
        <dbReference type="ARBA" id="ARBA00022737"/>
    </source>
</evidence>
<dbReference type="AlphaFoldDB" id="A0A840AW64"/>
<organism evidence="9 10">
    <name type="scientific">Sphingorhabdus rigui</name>
    <dbReference type="NCBI Taxonomy" id="1282858"/>
    <lineage>
        <taxon>Bacteria</taxon>
        <taxon>Pseudomonadati</taxon>
        <taxon>Pseudomonadota</taxon>
        <taxon>Alphaproteobacteria</taxon>
        <taxon>Sphingomonadales</taxon>
        <taxon>Sphingomonadaceae</taxon>
        <taxon>Sphingorhabdus</taxon>
    </lineage>
</organism>
<dbReference type="InterPro" id="IPR033764">
    <property type="entry name" value="Sdr_B"/>
</dbReference>
<protein>
    <recommendedName>
        <fullName evidence="8">Cadherin domain-containing protein</fullName>
    </recommendedName>
</protein>
<evidence type="ECO:0000256" key="3">
    <source>
        <dbReference type="ARBA" id="ARBA00022525"/>
    </source>
</evidence>
<evidence type="ECO:0000313" key="9">
    <source>
        <dbReference type="EMBL" id="MBB3941783.1"/>
    </source>
</evidence>
<comment type="subcellular location">
    <subcellularLocation>
        <location evidence="1">Membrane</location>
    </subcellularLocation>
    <subcellularLocation>
        <location evidence="2">Secreted</location>
    </subcellularLocation>
</comment>
<proteinExistence type="predicted"/>
<dbReference type="PROSITE" id="PS50268">
    <property type="entry name" value="CADHERIN_2"/>
    <property type="match status" value="5"/>
</dbReference>
<dbReference type="GO" id="GO:0045296">
    <property type="term" value="F:cadherin binding"/>
    <property type="evidence" value="ECO:0007669"/>
    <property type="project" value="TreeGrafter"/>
</dbReference>
<reference evidence="9 10" key="1">
    <citation type="submission" date="2020-08" db="EMBL/GenBank/DDBJ databases">
        <title>Genomic Encyclopedia of Type Strains, Phase IV (KMG-IV): sequencing the most valuable type-strain genomes for metagenomic binning, comparative biology and taxonomic classification.</title>
        <authorList>
            <person name="Goeker M."/>
        </authorList>
    </citation>
    <scope>NUCLEOTIDE SEQUENCE [LARGE SCALE GENOMIC DNA]</scope>
    <source>
        <strain evidence="9 10">DSM 29050</strain>
    </source>
</reference>
<dbReference type="Gene3D" id="2.60.40.60">
    <property type="entry name" value="Cadherins"/>
    <property type="match status" value="5"/>
</dbReference>
<comment type="caution">
    <text evidence="9">The sequence shown here is derived from an EMBL/GenBank/DDBJ whole genome shotgun (WGS) entry which is preliminary data.</text>
</comment>
<accession>A0A840AW64</accession>
<dbReference type="EMBL" id="JACIEA010000001">
    <property type="protein sequence ID" value="MBB3941783.1"/>
    <property type="molecule type" value="Genomic_DNA"/>
</dbReference>
<evidence type="ECO:0000256" key="1">
    <source>
        <dbReference type="ARBA" id="ARBA00004370"/>
    </source>
</evidence>
<feature type="domain" description="Cadherin" evidence="8">
    <location>
        <begin position="278"/>
        <end position="379"/>
    </location>
</feature>
<dbReference type="SUPFAM" id="SSF117074">
    <property type="entry name" value="Hypothetical protein PA1324"/>
    <property type="match status" value="1"/>
</dbReference>
<dbReference type="GO" id="GO:0005576">
    <property type="term" value="C:extracellular region"/>
    <property type="evidence" value="ECO:0007669"/>
    <property type="project" value="UniProtKB-SubCell"/>
</dbReference>
<dbReference type="GO" id="GO:0008013">
    <property type="term" value="F:beta-catenin binding"/>
    <property type="evidence" value="ECO:0007669"/>
    <property type="project" value="TreeGrafter"/>
</dbReference>
<dbReference type="SUPFAM" id="SSF103515">
    <property type="entry name" value="Autotransporter"/>
    <property type="match status" value="1"/>
</dbReference>
<dbReference type="InterPro" id="IPR002126">
    <property type="entry name" value="Cadherin-like_dom"/>
</dbReference>
<keyword evidence="5" id="KW-0677">Repeat</keyword>
<keyword evidence="7" id="KW-0472">Membrane</keyword>
<dbReference type="GO" id="GO:0007156">
    <property type="term" value="P:homophilic cell adhesion via plasma membrane adhesion molecules"/>
    <property type="evidence" value="ECO:0007669"/>
    <property type="project" value="InterPro"/>
</dbReference>
<evidence type="ECO:0000256" key="6">
    <source>
        <dbReference type="ARBA" id="ARBA00022837"/>
    </source>
</evidence>
<keyword evidence="6" id="KW-0106">Calcium</keyword>
<dbReference type="Proteomes" id="UP000581447">
    <property type="component" value="Unassembled WGS sequence"/>
</dbReference>
<dbReference type="InterPro" id="IPR039808">
    <property type="entry name" value="Cadherin"/>
</dbReference>
<keyword evidence="10" id="KW-1185">Reference proteome</keyword>
<keyword evidence="3" id="KW-0964">Secreted</keyword>
<name>A0A840AW64_9SPHN</name>
<dbReference type="InterPro" id="IPR013783">
    <property type="entry name" value="Ig-like_fold"/>
</dbReference>
<dbReference type="InterPro" id="IPR015919">
    <property type="entry name" value="Cadherin-like_sf"/>
</dbReference>
<evidence type="ECO:0000256" key="7">
    <source>
        <dbReference type="ARBA" id="ARBA00023136"/>
    </source>
</evidence>
<dbReference type="PANTHER" id="PTHR24027:SF442">
    <property type="entry name" value="PROTOCADHERIN-15 ISOFORM X1"/>
    <property type="match status" value="1"/>
</dbReference>
<evidence type="ECO:0000256" key="2">
    <source>
        <dbReference type="ARBA" id="ARBA00004613"/>
    </source>
</evidence>
<dbReference type="Gene3D" id="2.60.40.10">
    <property type="entry name" value="Immunoglobulins"/>
    <property type="match status" value="1"/>
</dbReference>